<feature type="region of interest" description="Disordered" evidence="1">
    <location>
        <begin position="39"/>
        <end position="83"/>
    </location>
</feature>
<dbReference type="AlphaFoldDB" id="A0AA86SKQ7"/>
<sequence length="83" mass="8945">MVSDVRRDAGDRRVGFEMGGVEKVLGYVMSELEMLGVQGEGGEVGEEPRKEKNDSALCSSTKNREGVDDAASSAHKLPNTFRA</sequence>
<dbReference type="Gramene" id="rna-AYBTSS11_LOCUS5867">
    <property type="protein sequence ID" value="CAJ1932536.1"/>
    <property type="gene ID" value="gene-AYBTSS11_LOCUS5867"/>
</dbReference>
<gene>
    <name evidence="2" type="ORF">AYBTSS11_LOCUS5867</name>
</gene>
<keyword evidence="3" id="KW-1185">Reference proteome</keyword>
<protein>
    <submittedName>
        <fullName evidence="2">Uncharacterized protein</fullName>
    </submittedName>
</protein>
<reference evidence="2" key="1">
    <citation type="submission" date="2023-10" db="EMBL/GenBank/DDBJ databases">
        <authorList>
            <person name="Domelevo Entfellner J.-B."/>
        </authorList>
    </citation>
    <scope>NUCLEOTIDE SEQUENCE</scope>
</reference>
<evidence type="ECO:0000313" key="2">
    <source>
        <dbReference type="EMBL" id="CAJ1932536.1"/>
    </source>
</evidence>
<name>A0AA86SKQ7_9FABA</name>
<evidence type="ECO:0000256" key="1">
    <source>
        <dbReference type="SAM" id="MobiDB-lite"/>
    </source>
</evidence>
<evidence type="ECO:0000313" key="3">
    <source>
        <dbReference type="Proteomes" id="UP001189624"/>
    </source>
</evidence>
<proteinExistence type="predicted"/>
<dbReference type="Proteomes" id="UP001189624">
    <property type="component" value="Chromosome 2"/>
</dbReference>
<dbReference type="EMBL" id="OY731399">
    <property type="protein sequence ID" value="CAJ1932536.1"/>
    <property type="molecule type" value="Genomic_DNA"/>
</dbReference>
<accession>A0AA86SKQ7</accession>
<organism evidence="2 3">
    <name type="scientific">Sphenostylis stenocarpa</name>
    <dbReference type="NCBI Taxonomy" id="92480"/>
    <lineage>
        <taxon>Eukaryota</taxon>
        <taxon>Viridiplantae</taxon>
        <taxon>Streptophyta</taxon>
        <taxon>Embryophyta</taxon>
        <taxon>Tracheophyta</taxon>
        <taxon>Spermatophyta</taxon>
        <taxon>Magnoliopsida</taxon>
        <taxon>eudicotyledons</taxon>
        <taxon>Gunneridae</taxon>
        <taxon>Pentapetalae</taxon>
        <taxon>rosids</taxon>
        <taxon>fabids</taxon>
        <taxon>Fabales</taxon>
        <taxon>Fabaceae</taxon>
        <taxon>Papilionoideae</taxon>
        <taxon>50 kb inversion clade</taxon>
        <taxon>NPAAA clade</taxon>
        <taxon>indigoferoid/millettioid clade</taxon>
        <taxon>Phaseoleae</taxon>
        <taxon>Sphenostylis</taxon>
    </lineage>
</organism>